<evidence type="ECO:0000313" key="2">
    <source>
        <dbReference type="Proteomes" id="UP000620124"/>
    </source>
</evidence>
<dbReference type="EMBL" id="JACAZI010000001">
    <property type="protein sequence ID" value="KAF7372128.1"/>
    <property type="molecule type" value="Genomic_DNA"/>
</dbReference>
<dbReference type="OrthoDB" id="3095359at2759"/>
<proteinExistence type="predicted"/>
<accession>A0A8H6Z4E7</accession>
<gene>
    <name evidence="1" type="ORF">MVEN_00071700</name>
</gene>
<reference evidence="1" key="1">
    <citation type="submission" date="2020-05" db="EMBL/GenBank/DDBJ databases">
        <title>Mycena genomes resolve the evolution of fungal bioluminescence.</title>
        <authorList>
            <person name="Tsai I.J."/>
        </authorList>
    </citation>
    <scope>NUCLEOTIDE SEQUENCE</scope>
    <source>
        <strain evidence="1">CCC161011</strain>
    </source>
</reference>
<name>A0A8H6Z4E7_9AGAR</name>
<organism evidence="1 2">
    <name type="scientific">Mycena venus</name>
    <dbReference type="NCBI Taxonomy" id="2733690"/>
    <lineage>
        <taxon>Eukaryota</taxon>
        <taxon>Fungi</taxon>
        <taxon>Dikarya</taxon>
        <taxon>Basidiomycota</taxon>
        <taxon>Agaricomycotina</taxon>
        <taxon>Agaricomycetes</taxon>
        <taxon>Agaricomycetidae</taxon>
        <taxon>Agaricales</taxon>
        <taxon>Marasmiineae</taxon>
        <taxon>Mycenaceae</taxon>
        <taxon>Mycena</taxon>
    </lineage>
</organism>
<dbReference type="AlphaFoldDB" id="A0A8H6Z4E7"/>
<dbReference type="Proteomes" id="UP000620124">
    <property type="component" value="Unassembled WGS sequence"/>
</dbReference>
<evidence type="ECO:0000313" key="1">
    <source>
        <dbReference type="EMBL" id="KAF7372128.1"/>
    </source>
</evidence>
<sequence>MDPHTLLLTMRDMFNDFFVQDNFQICDNVETIQYTSNSPTFYFGKNNICGRHLETEFGAKKFFKAYDGQLKLEIIPGEYSEATKNMIDFVYTFTSKEAKALTVNDFMDCLFDAMNDQLGTEKRWELIEDVVFDGVDMKINTRKNTIRVIGKWKRATRGKSVEIECEECREWLESNGSQ</sequence>
<comment type="caution">
    <text evidence="1">The sequence shown here is derived from an EMBL/GenBank/DDBJ whole genome shotgun (WGS) entry which is preliminary data.</text>
</comment>
<protein>
    <submittedName>
        <fullName evidence="1">Uncharacterized protein</fullName>
    </submittedName>
</protein>
<keyword evidence="2" id="KW-1185">Reference proteome</keyword>